<sequence length="379" mass="42564">MDLPPSSYHDSLEELWDEKEEPEEVETVMKVVPSSYHQYLDVLSKVKAEKLPPHCSCDHHIKLEGSLPPVVVIYSLSNQESDALRAYTSENVEKGLIRPSSSSTGAPVLFVKKEDGGLSSHCFNCSSIFSKIYLHGAYNLLKIKEGDEHLTDFRAEYGSYKYLVLPFELTNAPASSKTHVNYIFHDLLDVCVVVYFNDIMVFSKCEEGHVTHVCTVLTTLRANDNLFAKACKCLFHVTSFEYLGYVVSYEVIKMDQAKFQKILNCPPPRNLKSLQSFVGFANVYDCFIKNSSNKISSLTIFLKKDSCFPLNEEALSQFFKLKEASTTGPILLHFNPSLPTIVETNASNYSLGAVLSQVSYSRKHPIALDSCKHIPAELK</sequence>
<feature type="domain" description="Reverse transcriptase" evidence="2">
    <location>
        <begin position="127"/>
        <end position="246"/>
    </location>
</feature>
<dbReference type="CDD" id="cd01647">
    <property type="entry name" value="RT_LTR"/>
    <property type="match status" value="1"/>
</dbReference>
<evidence type="ECO:0000259" key="2">
    <source>
        <dbReference type="Pfam" id="PF00078"/>
    </source>
</evidence>
<evidence type="ECO:0000259" key="3">
    <source>
        <dbReference type="Pfam" id="PF17919"/>
    </source>
</evidence>
<dbReference type="Pfam" id="PF17919">
    <property type="entry name" value="RT_RNaseH_2"/>
    <property type="match status" value="1"/>
</dbReference>
<dbReference type="PANTHER" id="PTHR24559">
    <property type="entry name" value="TRANSPOSON TY3-I GAG-POL POLYPROTEIN"/>
    <property type="match status" value="1"/>
</dbReference>
<evidence type="ECO:0000313" key="5">
    <source>
        <dbReference type="Proteomes" id="UP000765509"/>
    </source>
</evidence>
<dbReference type="Proteomes" id="UP000765509">
    <property type="component" value="Unassembled WGS sequence"/>
</dbReference>
<gene>
    <name evidence="4" type="ORF">O181_067735</name>
</gene>
<name>A0A9Q3EZL2_9BASI</name>
<dbReference type="InterPro" id="IPR053134">
    <property type="entry name" value="RNA-dir_DNA_polymerase"/>
</dbReference>
<dbReference type="Gene3D" id="3.30.70.270">
    <property type="match status" value="2"/>
</dbReference>
<dbReference type="InterPro" id="IPR000477">
    <property type="entry name" value="RT_dom"/>
</dbReference>
<dbReference type="Pfam" id="PF00078">
    <property type="entry name" value="RVT_1"/>
    <property type="match status" value="1"/>
</dbReference>
<evidence type="ECO:0000313" key="4">
    <source>
        <dbReference type="EMBL" id="MBW0528020.1"/>
    </source>
</evidence>
<dbReference type="InterPro" id="IPR041577">
    <property type="entry name" value="RT_RNaseH_2"/>
</dbReference>
<comment type="caution">
    <text evidence="4">The sequence shown here is derived from an EMBL/GenBank/DDBJ whole genome shotgun (WGS) entry which is preliminary data.</text>
</comment>
<dbReference type="OrthoDB" id="3250101at2759"/>
<evidence type="ECO:0000256" key="1">
    <source>
        <dbReference type="SAM" id="MobiDB-lite"/>
    </source>
</evidence>
<evidence type="ECO:0008006" key="6">
    <source>
        <dbReference type="Google" id="ProtNLM"/>
    </source>
</evidence>
<organism evidence="4 5">
    <name type="scientific">Austropuccinia psidii MF-1</name>
    <dbReference type="NCBI Taxonomy" id="1389203"/>
    <lineage>
        <taxon>Eukaryota</taxon>
        <taxon>Fungi</taxon>
        <taxon>Dikarya</taxon>
        <taxon>Basidiomycota</taxon>
        <taxon>Pucciniomycotina</taxon>
        <taxon>Pucciniomycetes</taxon>
        <taxon>Pucciniales</taxon>
        <taxon>Sphaerophragmiaceae</taxon>
        <taxon>Austropuccinia</taxon>
    </lineage>
</organism>
<dbReference type="PANTHER" id="PTHR24559:SF440">
    <property type="entry name" value="RIBONUCLEASE H"/>
    <property type="match status" value="1"/>
</dbReference>
<keyword evidence="5" id="KW-1185">Reference proteome</keyword>
<dbReference type="EMBL" id="AVOT02034020">
    <property type="protein sequence ID" value="MBW0528020.1"/>
    <property type="molecule type" value="Genomic_DNA"/>
</dbReference>
<dbReference type="Gene3D" id="3.10.10.10">
    <property type="entry name" value="HIV Type 1 Reverse Transcriptase, subunit A, domain 1"/>
    <property type="match status" value="2"/>
</dbReference>
<feature type="domain" description="Reverse transcriptase/retrotransposon-derived protein RNase H-like" evidence="3">
    <location>
        <begin position="311"/>
        <end position="378"/>
    </location>
</feature>
<feature type="region of interest" description="Disordered" evidence="1">
    <location>
        <begin position="1"/>
        <end position="20"/>
    </location>
</feature>
<reference evidence="4" key="1">
    <citation type="submission" date="2021-03" db="EMBL/GenBank/DDBJ databases">
        <title>Draft genome sequence of rust myrtle Austropuccinia psidii MF-1, a brazilian biotype.</title>
        <authorList>
            <person name="Quecine M.C."/>
            <person name="Pachon D.M.R."/>
            <person name="Bonatelli M.L."/>
            <person name="Correr F.H."/>
            <person name="Franceschini L.M."/>
            <person name="Leite T.F."/>
            <person name="Margarido G.R.A."/>
            <person name="Almeida C.A."/>
            <person name="Ferrarezi J.A."/>
            <person name="Labate C.A."/>
        </authorList>
    </citation>
    <scope>NUCLEOTIDE SEQUENCE</scope>
    <source>
        <strain evidence="4">MF-1</strain>
    </source>
</reference>
<dbReference type="InterPro" id="IPR043502">
    <property type="entry name" value="DNA/RNA_pol_sf"/>
</dbReference>
<accession>A0A9Q3EZL2</accession>
<dbReference type="AlphaFoldDB" id="A0A9Q3EZL2"/>
<dbReference type="InterPro" id="IPR043128">
    <property type="entry name" value="Rev_trsase/Diguanyl_cyclase"/>
</dbReference>
<protein>
    <recommendedName>
        <fullName evidence="6">Reverse transcriptase/retrotransposon-derived protein RNase H-like domain-containing protein</fullName>
    </recommendedName>
</protein>
<dbReference type="SUPFAM" id="SSF56672">
    <property type="entry name" value="DNA/RNA polymerases"/>
    <property type="match status" value="1"/>
</dbReference>
<proteinExistence type="predicted"/>